<dbReference type="InterPro" id="IPR017441">
    <property type="entry name" value="Protein_kinase_ATP_BS"/>
</dbReference>
<evidence type="ECO:0000256" key="6">
    <source>
        <dbReference type="ARBA" id="ARBA00022741"/>
    </source>
</evidence>
<dbReference type="PROSITE" id="PS50898">
    <property type="entry name" value="RBD"/>
    <property type="match status" value="1"/>
</dbReference>
<comment type="subunit">
    <text evidence="12">Interacts with cdf-1 in a zinc-dependent manner which promotes its activity.</text>
</comment>
<evidence type="ECO:0000256" key="15">
    <source>
        <dbReference type="PROSITE-ProRule" id="PRU10141"/>
    </source>
</evidence>
<dbReference type="InterPro" id="IPR011009">
    <property type="entry name" value="Kinase-like_dom_sf"/>
</dbReference>
<dbReference type="InterPro" id="IPR003116">
    <property type="entry name" value="RBD_dom"/>
</dbReference>
<comment type="caution">
    <text evidence="20">The sequence shown here is derived from an EMBL/GenBank/DDBJ whole genome shotgun (WGS) entry which is preliminary data.</text>
</comment>
<dbReference type="SUPFAM" id="SSF56112">
    <property type="entry name" value="Protein kinase-like (PK-like)"/>
    <property type="match status" value="1"/>
</dbReference>
<dbReference type="Proteomes" id="UP000614601">
    <property type="component" value="Unassembled WGS sequence"/>
</dbReference>
<proteinExistence type="inferred from homology"/>
<evidence type="ECO:0000256" key="4">
    <source>
        <dbReference type="ARBA" id="ARBA00022679"/>
    </source>
</evidence>
<dbReference type="InterPro" id="IPR046349">
    <property type="entry name" value="C1-like_sf"/>
</dbReference>
<dbReference type="FunFam" id="3.30.200.20:FF:000024">
    <property type="entry name" value="B-Raf proto-oncogene serine/threonine-protein kinase"/>
    <property type="match status" value="1"/>
</dbReference>
<dbReference type="GO" id="GO:0046872">
    <property type="term" value="F:metal ion binding"/>
    <property type="evidence" value="ECO:0007669"/>
    <property type="project" value="UniProtKB-KW"/>
</dbReference>
<keyword evidence="7" id="KW-0418">Kinase</keyword>
<dbReference type="EC" id="2.7.11.1" evidence="2"/>
<feature type="binding site" evidence="15">
    <location>
        <position position="299"/>
    </location>
    <ligand>
        <name>ATP</name>
        <dbReference type="ChEBI" id="CHEBI:30616"/>
    </ligand>
</feature>
<dbReference type="GO" id="GO:0006950">
    <property type="term" value="P:response to stress"/>
    <property type="evidence" value="ECO:0007669"/>
    <property type="project" value="UniProtKB-ARBA"/>
</dbReference>
<gene>
    <name evidence="20" type="ORF">BOKJ2_LOCUS11381</name>
</gene>
<dbReference type="SUPFAM" id="SSF54236">
    <property type="entry name" value="Ubiquitin-like"/>
    <property type="match status" value="1"/>
</dbReference>
<name>A0A811L9M6_9BILA</name>
<comment type="similarity">
    <text evidence="1">Belongs to the protein kinase superfamily. TKL Ser/Thr protein kinase family. RAF subfamily.</text>
</comment>
<evidence type="ECO:0000259" key="18">
    <source>
        <dbReference type="PROSITE" id="PS50081"/>
    </source>
</evidence>
<dbReference type="PANTHER" id="PTHR44329:SF262">
    <property type="entry name" value="RAF HOMOLOG SERINE_THREONINE-PROTEIN KINASE RAF"/>
    <property type="match status" value="1"/>
</dbReference>
<dbReference type="SMART" id="SM00220">
    <property type="entry name" value="S_TKc"/>
    <property type="match status" value="1"/>
</dbReference>
<dbReference type="Pfam" id="PF00130">
    <property type="entry name" value="C1_1"/>
    <property type="match status" value="1"/>
</dbReference>
<evidence type="ECO:0000256" key="13">
    <source>
        <dbReference type="ARBA" id="ARBA00070327"/>
    </source>
</evidence>
<dbReference type="EMBL" id="CAJFCW020000005">
    <property type="protein sequence ID" value="CAG9120411.1"/>
    <property type="molecule type" value="Genomic_DNA"/>
</dbReference>
<dbReference type="PROSITE" id="PS00107">
    <property type="entry name" value="PROTEIN_KINASE_ATP"/>
    <property type="match status" value="1"/>
</dbReference>
<organism evidence="20 21">
    <name type="scientific">Bursaphelenchus okinawaensis</name>
    <dbReference type="NCBI Taxonomy" id="465554"/>
    <lineage>
        <taxon>Eukaryota</taxon>
        <taxon>Metazoa</taxon>
        <taxon>Ecdysozoa</taxon>
        <taxon>Nematoda</taxon>
        <taxon>Chromadorea</taxon>
        <taxon>Rhabditida</taxon>
        <taxon>Tylenchina</taxon>
        <taxon>Tylenchomorpha</taxon>
        <taxon>Aphelenchoidea</taxon>
        <taxon>Aphelenchoididae</taxon>
        <taxon>Bursaphelenchus</taxon>
    </lineage>
</organism>
<dbReference type="AlphaFoldDB" id="A0A811L9M6"/>
<dbReference type="GO" id="GO:0048477">
    <property type="term" value="P:oogenesis"/>
    <property type="evidence" value="ECO:0007669"/>
    <property type="project" value="UniProtKB-KW"/>
</dbReference>
<dbReference type="InterPro" id="IPR001245">
    <property type="entry name" value="Ser-Thr/Tyr_kinase_cat_dom"/>
</dbReference>
<dbReference type="PROSITE" id="PS50081">
    <property type="entry name" value="ZF_DAG_PE_2"/>
    <property type="match status" value="1"/>
</dbReference>
<evidence type="ECO:0000256" key="9">
    <source>
        <dbReference type="ARBA" id="ARBA00022840"/>
    </source>
</evidence>
<dbReference type="SMART" id="SM00455">
    <property type="entry name" value="RBD"/>
    <property type="match status" value="1"/>
</dbReference>
<keyword evidence="10" id="KW-0896">Oogenesis</keyword>
<sequence>MSKELILLHLPFGQHSKLNVRSGQTLREAIANILRKRRIKPELCTVCVGEDPDSQQVDLGLKLTACAKNYKELWVHSDCLELFQTVHHEFVSKNFGYAVCDVCHRTIFFNGGKCSRCKFNFHKKCWGGVPGLCESHQLSCDSLQTDSIRNICARLQGPYAHMATNVLNSLLPTNCSRAPSASTLTFDRSASSPNIIENTKLDDSSDLMSISQQTSDTSGIHTPQSAPPEDSGNFFEGAKKRAFHKKKMSESTDWSKSKLQKAVDTWVIKNNDVTIQEKIGQGTYGTVYKAYYFGTVAVKMLNISHPDIKQLASFNNEITLLKKARHGNILNFFGVIMQPNLAIVTQWCQGSSLYRHLYILENNCLDMVDVINICKQLSNGMCYLHSKTVLHRDLKSSNVFLTDSNKVKIGDFGLATVHEINENNNDENAPKLIGSIMWMAPEVIRMNPANPYSTKSDVYSFGIVLYELLSGKLPYESVKNRDMILYAVGKGFMKPDLTQIRSNAPGKLRSLFQNCIAFDPVQRPEFRQILQLMDNIRVGRLIKSASETQLSKSHSALDIL</sequence>
<dbReference type="SMART" id="SM00109">
    <property type="entry name" value="C1"/>
    <property type="match status" value="1"/>
</dbReference>
<evidence type="ECO:0000259" key="17">
    <source>
        <dbReference type="PROSITE" id="PS50011"/>
    </source>
</evidence>
<dbReference type="Pfam" id="PF07714">
    <property type="entry name" value="PK_Tyr_Ser-Thr"/>
    <property type="match status" value="1"/>
</dbReference>
<dbReference type="OrthoDB" id="774951at2759"/>
<dbReference type="GO" id="GO:0004709">
    <property type="term" value="F:MAP kinase kinase kinase activity"/>
    <property type="evidence" value="ECO:0007669"/>
    <property type="project" value="TreeGrafter"/>
</dbReference>
<evidence type="ECO:0000256" key="7">
    <source>
        <dbReference type="ARBA" id="ARBA00022777"/>
    </source>
</evidence>
<evidence type="ECO:0000256" key="11">
    <source>
        <dbReference type="ARBA" id="ARBA00023254"/>
    </source>
</evidence>
<dbReference type="InterPro" id="IPR002219">
    <property type="entry name" value="PKC_DAG/PE"/>
</dbReference>
<feature type="compositionally biased region" description="Polar residues" evidence="16">
    <location>
        <begin position="206"/>
        <end position="224"/>
    </location>
</feature>
<feature type="domain" description="RBD" evidence="19">
    <location>
        <begin position="4"/>
        <end position="78"/>
    </location>
</feature>
<dbReference type="Gene3D" id="1.10.510.10">
    <property type="entry name" value="Transferase(Phosphotransferase) domain 1"/>
    <property type="match status" value="1"/>
</dbReference>
<evidence type="ECO:0000256" key="2">
    <source>
        <dbReference type="ARBA" id="ARBA00012513"/>
    </source>
</evidence>
<evidence type="ECO:0000256" key="8">
    <source>
        <dbReference type="ARBA" id="ARBA00022833"/>
    </source>
</evidence>
<dbReference type="InterPro" id="IPR029071">
    <property type="entry name" value="Ubiquitin-like_domsf"/>
</dbReference>
<reference evidence="20" key="1">
    <citation type="submission" date="2020-09" db="EMBL/GenBank/DDBJ databases">
        <authorList>
            <person name="Kikuchi T."/>
        </authorList>
    </citation>
    <scope>NUCLEOTIDE SEQUENCE</scope>
    <source>
        <strain evidence="20">SH1</strain>
    </source>
</reference>
<dbReference type="Gene3D" id="3.30.200.20">
    <property type="entry name" value="Phosphorylase Kinase, domain 1"/>
    <property type="match status" value="1"/>
</dbReference>
<dbReference type="Pfam" id="PF02196">
    <property type="entry name" value="RBD"/>
    <property type="match status" value="1"/>
</dbReference>
<evidence type="ECO:0000256" key="5">
    <source>
        <dbReference type="ARBA" id="ARBA00022723"/>
    </source>
</evidence>
<protein>
    <recommendedName>
        <fullName evidence="13">Raf homolog serine/threonine-protein kinase</fullName>
        <ecNumber evidence="2">2.7.11.1</ecNumber>
    </recommendedName>
    <alternativeName>
        <fullName evidence="14">Abnormal cell lineage protein 45</fullName>
    </alternativeName>
</protein>
<dbReference type="SUPFAM" id="SSF57889">
    <property type="entry name" value="Cysteine-rich domain"/>
    <property type="match status" value="1"/>
</dbReference>
<dbReference type="PROSITE" id="PS00479">
    <property type="entry name" value="ZF_DAG_PE_1"/>
    <property type="match status" value="1"/>
</dbReference>
<keyword evidence="8" id="KW-0862">Zinc</keyword>
<dbReference type="PANTHER" id="PTHR44329">
    <property type="entry name" value="SERINE/THREONINE-PROTEIN KINASE TNNI3K-RELATED"/>
    <property type="match status" value="1"/>
</dbReference>
<keyword evidence="4" id="KW-0808">Transferase</keyword>
<dbReference type="GO" id="GO:0005524">
    <property type="term" value="F:ATP binding"/>
    <property type="evidence" value="ECO:0007669"/>
    <property type="project" value="UniProtKB-UniRule"/>
</dbReference>
<dbReference type="EMBL" id="CAJFDH010000005">
    <property type="protein sequence ID" value="CAD5225043.1"/>
    <property type="molecule type" value="Genomic_DNA"/>
</dbReference>
<feature type="domain" description="Phorbol-ester/DAG-type" evidence="18">
    <location>
        <begin position="87"/>
        <end position="133"/>
    </location>
</feature>
<dbReference type="Gene3D" id="3.30.60.20">
    <property type="match status" value="1"/>
</dbReference>
<accession>A0A811L9M6</accession>
<dbReference type="PROSITE" id="PS50011">
    <property type="entry name" value="PROTEIN_KINASE_DOM"/>
    <property type="match status" value="1"/>
</dbReference>
<evidence type="ECO:0000313" key="21">
    <source>
        <dbReference type="Proteomes" id="UP000614601"/>
    </source>
</evidence>
<keyword evidence="3" id="KW-0723">Serine/threonine-protein kinase</keyword>
<evidence type="ECO:0000259" key="19">
    <source>
        <dbReference type="PROSITE" id="PS50898"/>
    </source>
</evidence>
<evidence type="ECO:0000256" key="3">
    <source>
        <dbReference type="ARBA" id="ARBA00022527"/>
    </source>
</evidence>
<evidence type="ECO:0000256" key="10">
    <source>
        <dbReference type="ARBA" id="ARBA00022943"/>
    </source>
</evidence>
<dbReference type="InterPro" id="IPR008271">
    <property type="entry name" value="Ser/Thr_kinase_AS"/>
</dbReference>
<dbReference type="PROSITE" id="PS00108">
    <property type="entry name" value="PROTEIN_KINASE_ST"/>
    <property type="match status" value="1"/>
</dbReference>
<evidence type="ECO:0000256" key="16">
    <source>
        <dbReference type="SAM" id="MobiDB-lite"/>
    </source>
</evidence>
<keyword evidence="6 15" id="KW-0547">Nucleotide-binding</keyword>
<keyword evidence="11" id="KW-0469">Meiosis</keyword>
<dbReference type="GO" id="GO:0051321">
    <property type="term" value="P:meiotic cell cycle"/>
    <property type="evidence" value="ECO:0007669"/>
    <property type="project" value="UniProtKB-KW"/>
</dbReference>
<dbReference type="Gene3D" id="3.10.20.90">
    <property type="entry name" value="Phosphatidylinositol 3-kinase Catalytic Subunit, Chain A, domain 1"/>
    <property type="match status" value="1"/>
</dbReference>
<keyword evidence="21" id="KW-1185">Reference proteome</keyword>
<feature type="region of interest" description="Disordered" evidence="16">
    <location>
        <begin position="206"/>
        <end position="232"/>
    </location>
</feature>
<dbReference type="InterPro" id="IPR051681">
    <property type="entry name" value="Ser/Thr_Kinases-Pseudokinases"/>
</dbReference>
<feature type="domain" description="Protein kinase" evidence="17">
    <location>
        <begin position="273"/>
        <end position="536"/>
    </location>
</feature>
<dbReference type="Proteomes" id="UP000783686">
    <property type="component" value="Unassembled WGS sequence"/>
</dbReference>
<evidence type="ECO:0000256" key="14">
    <source>
        <dbReference type="ARBA" id="ARBA00079172"/>
    </source>
</evidence>
<dbReference type="InterPro" id="IPR000719">
    <property type="entry name" value="Prot_kinase_dom"/>
</dbReference>
<keyword evidence="5" id="KW-0479">Metal-binding</keyword>
<keyword evidence="10" id="KW-0221">Differentiation</keyword>
<evidence type="ECO:0000256" key="12">
    <source>
        <dbReference type="ARBA" id="ARBA00064215"/>
    </source>
</evidence>
<keyword evidence="9 15" id="KW-0067">ATP-binding</keyword>
<evidence type="ECO:0000313" key="20">
    <source>
        <dbReference type="EMBL" id="CAD5225043.1"/>
    </source>
</evidence>
<evidence type="ECO:0000256" key="1">
    <source>
        <dbReference type="ARBA" id="ARBA00010507"/>
    </source>
</evidence>